<dbReference type="PIRSF" id="PIRSF006769">
    <property type="entry name" value="RibD"/>
    <property type="match status" value="1"/>
</dbReference>
<dbReference type="InterPro" id="IPR024072">
    <property type="entry name" value="DHFR-like_dom_sf"/>
</dbReference>
<dbReference type="SUPFAM" id="SSF53597">
    <property type="entry name" value="Dihydrofolate reductase-like"/>
    <property type="match status" value="1"/>
</dbReference>
<evidence type="ECO:0000256" key="6">
    <source>
        <dbReference type="ARBA" id="ARBA00022619"/>
    </source>
</evidence>
<keyword evidence="9 15" id="KW-0862">Zinc</keyword>
<dbReference type="Proteomes" id="UP000241639">
    <property type="component" value="Unassembled WGS sequence"/>
</dbReference>
<organism evidence="20 21">
    <name type="scientific">Desmospora activa DSM 45169</name>
    <dbReference type="NCBI Taxonomy" id="1121389"/>
    <lineage>
        <taxon>Bacteria</taxon>
        <taxon>Bacillati</taxon>
        <taxon>Bacillota</taxon>
        <taxon>Bacilli</taxon>
        <taxon>Bacillales</taxon>
        <taxon>Thermoactinomycetaceae</taxon>
        <taxon>Desmospora</taxon>
    </lineage>
</organism>
<evidence type="ECO:0000256" key="14">
    <source>
        <dbReference type="ARBA" id="ARBA00049886"/>
    </source>
</evidence>
<evidence type="ECO:0000256" key="3">
    <source>
        <dbReference type="ARBA" id="ARBA00004910"/>
    </source>
</evidence>
<evidence type="ECO:0000313" key="21">
    <source>
        <dbReference type="Proteomes" id="UP000241639"/>
    </source>
</evidence>
<dbReference type="SUPFAM" id="SSF53927">
    <property type="entry name" value="Cytidine deaminase-like"/>
    <property type="match status" value="1"/>
</dbReference>
<feature type="active site" description="Proton donor" evidence="16">
    <location>
        <position position="58"/>
    </location>
</feature>
<feature type="binding site" evidence="17">
    <location>
        <position position="213"/>
    </location>
    <ligand>
        <name>substrate</name>
    </ligand>
</feature>
<evidence type="ECO:0000256" key="13">
    <source>
        <dbReference type="ARBA" id="ARBA00049861"/>
    </source>
</evidence>
<feature type="binding site" evidence="17">
    <location>
        <position position="298"/>
    </location>
    <ligand>
        <name>substrate</name>
    </ligand>
</feature>
<dbReference type="InterPro" id="IPR002734">
    <property type="entry name" value="RibDG_C"/>
</dbReference>
<keyword evidence="12" id="KW-0511">Multifunctional enzyme</keyword>
<evidence type="ECO:0000256" key="11">
    <source>
        <dbReference type="ARBA" id="ARBA00023002"/>
    </source>
</evidence>
<evidence type="ECO:0000256" key="17">
    <source>
        <dbReference type="PIRSR" id="PIRSR006769-2"/>
    </source>
</evidence>
<comment type="similarity">
    <text evidence="5 15">In the C-terminal section; belongs to the HTP reductase family.</text>
</comment>
<dbReference type="Pfam" id="PF00383">
    <property type="entry name" value="dCMP_cyt_deam_1"/>
    <property type="match status" value="1"/>
</dbReference>
<dbReference type="InterPro" id="IPR011549">
    <property type="entry name" value="RibD_C"/>
</dbReference>
<dbReference type="GO" id="GO:0009231">
    <property type="term" value="P:riboflavin biosynthetic process"/>
    <property type="evidence" value="ECO:0007669"/>
    <property type="project" value="UniProtKB-UniPathway"/>
</dbReference>
<dbReference type="PANTHER" id="PTHR38011">
    <property type="entry name" value="DIHYDROFOLATE REDUCTASE FAMILY PROTEIN (AFU_ORTHOLOGUE AFUA_8G06820)"/>
    <property type="match status" value="1"/>
</dbReference>
<evidence type="ECO:0000256" key="16">
    <source>
        <dbReference type="PIRSR" id="PIRSR006769-1"/>
    </source>
</evidence>
<proteinExistence type="inferred from homology"/>
<evidence type="ECO:0000256" key="1">
    <source>
        <dbReference type="ARBA" id="ARBA00002151"/>
    </source>
</evidence>
<dbReference type="InterPro" id="IPR016193">
    <property type="entry name" value="Cytidine_deaminase-like"/>
</dbReference>
<dbReference type="PROSITE" id="PS51747">
    <property type="entry name" value="CYT_DCMP_DEAMINASES_2"/>
    <property type="match status" value="1"/>
</dbReference>
<dbReference type="EC" id="1.1.1.193" evidence="15"/>
<evidence type="ECO:0000313" key="20">
    <source>
        <dbReference type="EMBL" id="PTM58626.1"/>
    </source>
</evidence>
<feature type="binding site" evidence="17">
    <location>
        <position position="190"/>
    </location>
    <ligand>
        <name>substrate</name>
    </ligand>
</feature>
<comment type="pathway">
    <text evidence="3 15">Cofactor biosynthesis; riboflavin biosynthesis; 5-amino-6-(D-ribitylamino)uracil from GTP: step 3/4.</text>
</comment>
<dbReference type="Gene3D" id="3.40.430.10">
    <property type="entry name" value="Dihydrofolate Reductase, subunit A"/>
    <property type="match status" value="1"/>
</dbReference>
<feature type="binding site" evidence="17">
    <location>
        <position position="228"/>
    </location>
    <ligand>
        <name>NADP(+)</name>
        <dbReference type="ChEBI" id="CHEBI:58349"/>
    </ligand>
</feature>
<dbReference type="InterPro" id="IPR016192">
    <property type="entry name" value="APOBEC/CMP_deaminase_Zn-bd"/>
</dbReference>
<comment type="catalytic activity">
    <reaction evidence="14 15">
        <text>2,5-diamino-6-hydroxy-4-(5-phosphoribosylamino)-pyrimidine + H2O + H(+) = 5-amino-6-(5-phospho-D-ribosylamino)uracil + NH4(+)</text>
        <dbReference type="Rhea" id="RHEA:21868"/>
        <dbReference type="ChEBI" id="CHEBI:15377"/>
        <dbReference type="ChEBI" id="CHEBI:15378"/>
        <dbReference type="ChEBI" id="CHEBI:28938"/>
        <dbReference type="ChEBI" id="CHEBI:58453"/>
        <dbReference type="ChEBI" id="CHEBI:58614"/>
        <dbReference type="EC" id="3.5.4.26"/>
    </reaction>
</comment>
<gene>
    <name evidence="20" type="ORF">C8J48_1211</name>
</gene>
<dbReference type="GO" id="GO:0008703">
    <property type="term" value="F:5-amino-6-(5-phosphoribosylamino)uracil reductase activity"/>
    <property type="evidence" value="ECO:0007669"/>
    <property type="project" value="UniProtKB-EC"/>
</dbReference>
<evidence type="ECO:0000256" key="7">
    <source>
        <dbReference type="ARBA" id="ARBA00022723"/>
    </source>
</evidence>
<feature type="binding site" evidence="17">
    <location>
        <position position="202"/>
    </location>
    <ligand>
        <name>NADP(+)</name>
        <dbReference type="ChEBI" id="CHEBI:58349"/>
    </ligand>
</feature>
<feature type="binding site" evidence="17">
    <location>
        <begin position="300"/>
        <end position="306"/>
    </location>
    <ligand>
        <name>NADP(+)</name>
        <dbReference type="ChEBI" id="CHEBI:58349"/>
    </ligand>
</feature>
<evidence type="ECO:0000256" key="15">
    <source>
        <dbReference type="PIRNR" id="PIRNR006769"/>
    </source>
</evidence>
<comment type="pathway">
    <text evidence="2 15">Cofactor biosynthesis; riboflavin biosynthesis; 5-amino-6-(D-ribitylamino)uracil from GTP: step 2/4.</text>
</comment>
<dbReference type="PROSITE" id="PS00903">
    <property type="entry name" value="CYT_DCMP_DEAMINASES_1"/>
    <property type="match status" value="1"/>
</dbReference>
<dbReference type="Gene3D" id="3.40.140.10">
    <property type="entry name" value="Cytidine Deaminase, domain 2"/>
    <property type="match status" value="1"/>
</dbReference>
<keyword evidence="21" id="KW-1185">Reference proteome</keyword>
<protein>
    <recommendedName>
        <fullName evidence="15">Riboflavin biosynthesis protein RibD</fullName>
    </recommendedName>
    <domain>
        <recommendedName>
            <fullName evidence="15">Diaminohydroxyphosphoribosylaminopyrimidine deaminase</fullName>
            <shortName evidence="15">DRAP deaminase</shortName>
            <ecNumber evidence="15">3.5.4.26</ecNumber>
        </recommendedName>
        <alternativeName>
            <fullName evidence="15">Riboflavin-specific deaminase</fullName>
        </alternativeName>
    </domain>
    <domain>
        <recommendedName>
            <fullName evidence="15">5-amino-6-(5-phosphoribosylamino)uracil reductase</fullName>
            <ecNumber evidence="15">1.1.1.193</ecNumber>
        </recommendedName>
        <alternativeName>
            <fullName evidence="15">HTP reductase</fullName>
        </alternativeName>
    </domain>
</protein>
<keyword evidence="6 15" id="KW-0686">Riboflavin biosynthesis</keyword>
<dbReference type="FunFam" id="3.40.140.10:FF:000025">
    <property type="entry name" value="Riboflavin biosynthesis protein RibD"/>
    <property type="match status" value="1"/>
</dbReference>
<keyword evidence="8 15" id="KW-0378">Hydrolase</keyword>
<dbReference type="InterPro" id="IPR002125">
    <property type="entry name" value="CMP_dCMP_dom"/>
</dbReference>
<comment type="catalytic activity">
    <reaction evidence="13 15">
        <text>5-amino-6-(5-phospho-D-ribitylamino)uracil + NADP(+) = 5-amino-6-(5-phospho-D-ribosylamino)uracil + NADPH + H(+)</text>
        <dbReference type="Rhea" id="RHEA:17845"/>
        <dbReference type="ChEBI" id="CHEBI:15378"/>
        <dbReference type="ChEBI" id="CHEBI:57783"/>
        <dbReference type="ChEBI" id="CHEBI:58349"/>
        <dbReference type="ChEBI" id="CHEBI:58421"/>
        <dbReference type="ChEBI" id="CHEBI:58453"/>
        <dbReference type="EC" id="1.1.1.193"/>
    </reaction>
</comment>
<sequence>MDRGVQGVDEHWMRLALNLAKAAQGQTSPNPLVGAVVVKDGRLLGSGAHLKAGTPHAEVHALNMASEETVGSTLYVTLEPCNHTGRTPPCTERVIAAGIHKVVIGSLDPDRRVSGEGVKRLQEAGIEVVTGVLQADCLRINEAYFHHRRTGYPFVTLKAAITLDGKMATATGDSRWVTGEEARQEVQRLRHIHDAVMVGVGTVIKDHPRLTARLPEGGNHPIRVILDSRLSMPLNTPVTDTAATPTWVFCCDEVDTAKKVLLQERGVSVIRTGPGPRVNLERVFQHLGDNGILSVLTEAGGELNASLLQEGWVKRVMFFIAPKLLGGKESPTAVEGEGWERMEQAWELDELEMRPFGQDWCITGLLRQTRWEG</sequence>
<feature type="binding site" evidence="17">
    <location>
        <position position="176"/>
    </location>
    <ligand>
        <name>NADP(+)</name>
        <dbReference type="ChEBI" id="CHEBI:58349"/>
    </ligand>
</feature>
<dbReference type="AlphaFoldDB" id="A0A2T4Z9Q7"/>
<dbReference type="PANTHER" id="PTHR38011:SF7">
    <property type="entry name" value="2,5-DIAMINO-6-RIBOSYLAMINO-4(3H)-PYRIMIDINONE 5'-PHOSPHATE REDUCTASE"/>
    <property type="match status" value="1"/>
</dbReference>
<evidence type="ECO:0000256" key="5">
    <source>
        <dbReference type="ARBA" id="ARBA00007417"/>
    </source>
</evidence>
<dbReference type="InterPro" id="IPR004794">
    <property type="entry name" value="Eubact_RibD"/>
</dbReference>
<keyword evidence="7 15" id="KW-0479">Metal-binding</keyword>
<accession>A0A2T4Z9Q7</accession>
<feature type="binding site" evidence="17">
    <location>
        <position position="160"/>
    </location>
    <ligand>
        <name>NADP(+)</name>
        <dbReference type="ChEBI" id="CHEBI:58349"/>
    </ligand>
</feature>
<feature type="binding site" evidence="17">
    <location>
        <position position="206"/>
    </location>
    <ligand>
        <name>substrate</name>
    </ligand>
</feature>
<comment type="cofactor">
    <cofactor evidence="15 18">
        <name>Zn(2+)</name>
        <dbReference type="ChEBI" id="CHEBI:29105"/>
    </cofactor>
    <text evidence="15 18">Binds 1 zinc ion.</text>
</comment>
<feature type="binding site" evidence="17">
    <location>
        <position position="174"/>
    </location>
    <ligand>
        <name>substrate</name>
    </ligand>
</feature>
<comment type="caution">
    <text evidence="20">The sequence shown here is derived from an EMBL/GenBank/DDBJ whole genome shotgun (WGS) entry which is preliminary data.</text>
</comment>
<evidence type="ECO:0000256" key="8">
    <source>
        <dbReference type="ARBA" id="ARBA00022801"/>
    </source>
</evidence>
<reference evidence="20 21" key="1">
    <citation type="submission" date="2018-04" db="EMBL/GenBank/DDBJ databases">
        <title>Genomic Encyclopedia of Archaeal and Bacterial Type Strains, Phase II (KMG-II): from individual species to whole genera.</title>
        <authorList>
            <person name="Goeker M."/>
        </authorList>
    </citation>
    <scope>NUCLEOTIDE SEQUENCE [LARGE SCALE GENOMIC DNA]</scope>
    <source>
        <strain evidence="20 21">DSM 45169</strain>
    </source>
</reference>
<evidence type="ECO:0000256" key="12">
    <source>
        <dbReference type="ARBA" id="ARBA00023268"/>
    </source>
</evidence>
<dbReference type="NCBIfam" id="TIGR00326">
    <property type="entry name" value="eubact_ribD"/>
    <property type="match status" value="1"/>
</dbReference>
<evidence type="ECO:0000256" key="9">
    <source>
        <dbReference type="ARBA" id="ARBA00022833"/>
    </source>
</evidence>
<dbReference type="GO" id="GO:0050661">
    <property type="term" value="F:NADP binding"/>
    <property type="evidence" value="ECO:0007669"/>
    <property type="project" value="InterPro"/>
</dbReference>
<feature type="domain" description="CMP/dCMP-type deaminase" evidence="19">
    <location>
        <begin position="7"/>
        <end position="128"/>
    </location>
</feature>
<dbReference type="Pfam" id="PF01872">
    <property type="entry name" value="RibD_C"/>
    <property type="match status" value="1"/>
</dbReference>
<evidence type="ECO:0000256" key="2">
    <source>
        <dbReference type="ARBA" id="ARBA00004882"/>
    </source>
</evidence>
<keyword evidence="10 15" id="KW-0521">NADP</keyword>
<feature type="binding site" evidence="18">
    <location>
        <position position="90"/>
    </location>
    <ligand>
        <name>Zn(2+)</name>
        <dbReference type="ChEBI" id="CHEBI:29105"/>
        <note>catalytic</note>
    </ligand>
</feature>
<dbReference type="GO" id="GO:0008835">
    <property type="term" value="F:diaminohydroxyphosphoribosylaminopyrimidine deaminase activity"/>
    <property type="evidence" value="ECO:0007669"/>
    <property type="project" value="UniProtKB-EC"/>
</dbReference>
<dbReference type="EC" id="3.5.4.26" evidence="15"/>
<evidence type="ECO:0000256" key="18">
    <source>
        <dbReference type="PIRSR" id="PIRSR006769-3"/>
    </source>
</evidence>
<feature type="binding site" evidence="18">
    <location>
        <position position="81"/>
    </location>
    <ligand>
        <name>Zn(2+)</name>
        <dbReference type="ChEBI" id="CHEBI:29105"/>
        <note>catalytic</note>
    </ligand>
</feature>
<feature type="binding site" evidence="18">
    <location>
        <position position="56"/>
    </location>
    <ligand>
        <name>Zn(2+)</name>
        <dbReference type="ChEBI" id="CHEBI:29105"/>
        <note>catalytic</note>
    </ligand>
</feature>
<evidence type="ECO:0000256" key="4">
    <source>
        <dbReference type="ARBA" id="ARBA00005259"/>
    </source>
</evidence>
<dbReference type="UniPathway" id="UPA00275">
    <property type="reaction ID" value="UER00401"/>
</dbReference>
<dbReference type="GO" id="GO:0008270">
    <property type="term" value="F:zinc ion binding"/>
    <property type="evidence" value="ECO:0007669"/>
    <property type="project" value="InterPro"/>
</dbReference>
<dbReference type="NCBIfam" id="TIGR00227">
    <property type="entry name" value="ribD_Cterm"/>
    <property type="match status" value="1"/>
</dbReference>
<dbReference type="EMBL" id="PZZP01000001">
    <property type="protein sequence ID" value="PTM58626.1"/>
    <property type="molecule type" value="Genomic_DNA"/>
</dbReference>
<evidence type="ECO:0000259" key="19">
    <source>
        <dbReference type="PROSITE" id="PS51747"/>
    </source>
</evidence>
<comment type="similarity">
    <text evidence="4 15">In the N-terminal section; belongs to the cytidine and deoxycytidylate deaminase family.</text>
</comment>
<dbReference type="RefSeq" id="WP_245891075.1">
    <property type="nucleotide sequence ID" value="NZ_PZZP01000001.1"/>
</dbReference>
<feature type="binding site" evidence="17">
    <location>
        <position position="210"/>
    </location>
    <ligand>
        <name>substrate</name>
    </ligand>
</feature>
<dbReference type="CDD" id="cd01284">
    <property type="entry name" value="Riboflavin_deaminase-reductase"/>
    <property type="match status" value="1"/>
</dbReference>
<evidence type="ECO:0000256" key="10">
    <source>
        <dbReference type="ARBA" id="ARBA00022857"/>
    </source>
</evidence>
<keyword evidence="11 15" id="KW-0560">Oxidoreductase</keyword>
<comment type="function">
    <text evidence="1 15">Converts 2,5-diamino-6-(ribosylamino)-4(3h)-pyrimidinone 5'-phosphate into 5-amino-6-(ribosylamino)-2,4(1h,3h)-pyrimidinedione 5'-phosphate.</text>
</comment>
<dbReference type="InterPro" id="IPR050765">
    <property type="entry name" value="Riboflavin_Biosynth_HTPR"/>
</dbReference>
<name>A0A2T4Z9Q7_9BACL</name>